<protein>
    <submittedName>
        <fullName evidence="2">Uncharacterized protein</fullName>
    </submittedName>
</protein>
<evidence type="ECO:0000313" key="3">
    <source>
        <dbReference type="Proteomes" id="UP000198305"/>
    </source>
</evidence>
<organism evidence="2 3">
    <name type="scientific">Methylobacillus rhizosphaerae</name>
    <dbReference type="NCBI Taxonomy" id="551994"/>
    <lineage>
        <taxon>Bacteria</taxon>
        <taxon>Pseudomonadati</taxon>
        <taxon>Pseudomonadota</taxon>
        <taxon>Betaproteobacteria</taxon>
        <taxon>Nitrosomonadales</taxon>
        <taxon>Methylophilaceae</taxon>
        <taxon>Methylobacillus</taxon>
    </lineage>
</organism>
<evidence type="ECO:0000256" key="1">
    <source>
        <dbReference type="SAM" id="Phobius"/>
    </source>
</evidence>
<dbReference type="Proteomes" id="UP000198305">
    <property type="component" value="Unassembled WGS sequence"/>
</dbReference>
<keyword evidence="3" id="KW-1185">Reference proteome</keyword>
<keyword evidence="1" id="KW-0472">Membrane</keyword>
<keyword evidence="1" id="KW-1133">Transmembrane helix</keyword>
<proteinExistence type="predicted"/>
<evidence type="ECO:0000313" key="2">
    <source>
        <dbReference type="EMBL" id="SNR94504.1"/>
    </source>
</evidence>
<name>A0A239AHJ5_9PROT</name>
<accession>A0A239AHJ5</accession>
<gene>
    <name evidence="2" type="ORF">SAMN05192560_1898</name>
</gene>
<reference evidence="3" key="1">
    <citation type="submission" date="2017-06" db="EMBL/GenBank/DDBJ databases">
        <authorList>
            <person name="Varghese N."/>
            <person name="Submissions S."/>
        </authorList>
    </citation>
    <scope>NUCLEOTIDE SEQUENCE [LARGE SCALE GENOMIC DNA]</scope>
    <source>
        <strain evidence="3">Ca-68</strain>
    </source>
</reference>
<dbReference type="AlphaFoldDB" id="A0A239AHJ5"/>
<keyword evidence="1" id="KW-0812">Transmembrane</keyword>
<dbReference type="EMBL" id="FZOA01000007">
    <property type="protein sequence ID" value="SNR94504.1"/>
    <property type="molecule type" value="Genomic_DNA"/>
</dbReference>
<sequence>MPRFDTDNTCVYDDGIMCIQQMTFLLLPQAVLGLLLRLARI</sequence>
<feature type="transmembrane region" description="Helical" evidence="1">
    <location>
        <begin position="20"/>
        <end position="39"/>
    </location>
</feature>